<dbReference type="GO" id="GO:0004222">
    <property type="term" value="F:metalloendopeptidase activity"/>
    <property type="evidence" value="ECO:0007669"/>
    <property type="project" value="TreeGrafter"/>
</dbReference>
<keyword evidence="9" id="KW-1133">Transmembrane helix</keyword>
<dbReference type="GO" id="GO:0030178">
    <property type="term" value="P:negative regulation of Wnt signaling pathway"/>
    <property type="evidence" value="ECO:0007669"/>
    <property type="project" value="InterPro"/>
</dbReference>
<dbReference type="STRING" id="188872.SAMN03080602_03296"/>
<evidence type="ECO:0000256" key="12">
    <source>
        <dbReference type="ARBA" id="ARBA00023180"/>
    </source>
</evidence>
<evidence type="ECO:0000256" key="9">
    <source>
        <dbReference type="ARBA" id="ARBA00022989"/>
    </source>
</evidence>
<evidence type="ECO:0000256" key="4">
    <source>
        <dbReference type="ARBA" id="ARBA00022670"/>
    </source>
</evidence>
<evidence type="ECO:0000256" key="5">
    <source>
        <dbReference type="ARBA" id="ARBA00022692"/>
    </source>
</evidence>
<dbReference type="GO" id="GO:0016020">
    <property type="term" value="C:membrane"/>
    <property type="evidence" value="ECO:0007669"/>
    <property type="project" value="UniProtKB-SubCell"/>
</dbReference>
<comment type="subcellular location">
    <subcellularLocation>
        <location evidence="3">Membrane</location>
        <topology evidence="3">Single-pass type I membrane protein</topology>
    </subcellularLocation>
</comment>
<evidence type="ECO:0000313" key="14">
    <source>
        <dbReference type="EMBL" id="SMG44421.1"/>
    </source>
</evidence>
<keyword evidence="4" id="KW-0645">Protease</keyword>
<evidence type="ECO:0000256" key="8">
    <source>
        <dbReference type="ARBA" id="ARBA00022801"/>
    </source>
</evidence>
<dbReference type="PANTHER" id="PTHR31120:SF6">
    <property type="entry name" value="METALLOPROTEASE TIKI HOMOLOG"/>
    <property type="match status" value="1"/>
</dbReference>
<protein>
    <submittedName>
        <fullName evidence="14">Uncharacterized conserved protein YbaP, TraB family</fullName>
    </submittedName>
</protein>
<dbReference type="RefSeq" id="WP_085500026.1">
    <property type="nucleotide sequence ID" value="NZ_FXAO01000007.1"/>
</dbReference>
<comment type="cofactor">
    <cofactor evidence="2">
        <name>Co(2+)</name>
        <dbReference type="ChEBI" id="CHEBI:48828"/>
    </cofactor>
</comment>
<keyword evidence="6" id="KW-0479">Metal-binding</keyword>
<dbReference type="AlphaFoldDB" id="A0A1X7KS75"/>
<dbReference type="Proteomes" id="UP000193420">
    <property type="component" value="Unassembled WGS sequence"/>
</dbReference>
<feature type="chain" id="PRO_5013321848" evidence="13">
    <location>
        <begin position="19"/>
        <end position="1177"/>
    </location>
</feature>
<keyword evidence="5" id="KW-0812">Transmembrane</keyword>
<keyword evidence="12" id="KW-0325">Glycoprotein</keyword>
<keyword evidence="15" id="KW-1185">Reference proteome</keyword>
<evidence type="ECO:0000313" key="15">
    <source>
        <dbReference type="Proteomes" id="UP000193420"/>
    </source>
</evidence>
<organism evidence="14 15">
    <name type="scientific">Arenibacter troitsensis</name>
    <dbReference type="NCBI Taxonomy" id="188872"/>
    <lineage>
        <taxon>Bacteria</taxon>
        <taxon>Pseudomonadati</taxon>
        <taxon>Bacteroidota</taxon>
        <taxon>Flavobacteriia</taxon>
        <taxon>Flavobacteriales</taxon>
        <taxon>Flavobacteriaceae</taxon>
        <taxon>Arenibacter</taxon>
    </lineage>
</organism>
<keyword evidence="10" id="KW-0482">Metalloprotease</keyword>
<evidence type="ECO:0000256" key="6">
    <source>
        <dbReference type="ARBA" id="ARBA00022723"/>
    </source>
</evidence>
<proteinExistence type="predicted"/>
<evidence type="ECO:0000256" key="7">
    <source>
        <dbReference type="ARBA" id="ARBA00022729"/>
    </source>
</evidence>
<accession>A0A1X7KS75</accession>
<evidence type="ECO:0000256" key="3">
    <source>
        <dbReference type="ARBA" id="ARBA00004479"/>
    </source>
</evidence>
<dbReference type="GO" id="GO:0006508">
    <property type="term" value="P:proteolysis"/>
    <property type="evidence" value="ECO:0007669"/>
    <property type="project" value="UniProtKB-KW"/>
</dbReference>
<evidence type="ECO:0000256" key="1">
    <source>
        <dbReference type="ARBA" id="ARBA00001936"/>
    </source>
</evidence>
<feature type="signal peptide" evidence="13">
    <location>
        <begin position="1"/>
        <end position="18"/>
    </location>
</feature>
<keyword evidence="11" id="KW-0472">Membrane</keyword>
<name>A0A1X7KS75_9FLAO</name>
<gene>
    <name evidence="14" type="ORF">SAMN03080602_03296</name>
</gene>
<dbReference type="InterPro" id="IPR040230">
    <property type="entry name" value="TIKI1/2-like"/>
</dbReference>
<reference evidence="15" key="1">
    <citation type="submission" date="2017-04" db="EMBL/GenBank/DDBJ databases">
        <authorList>
            <person name="Varghese N."/>
            <person name="Submissions S."/>
        </authorList>
    </citation>
    <scope>NUCLEOTIDE SEQUENCE [LARGE SCALE GENOMIC DNA]</scope>
    <source>
        <strain evidence="15">DSM 19835</strain>
    </source>
</reference>
<evidence type="ECO:0000256" key="11">
    <source>
        <dbReference type="ARBA" id="ARBA00023136"/>
    </source>
</evidence>
<keyword evidence="7 13" id="KW-0732">Signal</keyword>
<dbReference type="GO" id="GO:0046872">
    <property type="term" value="F:metal ion binding"/>
    <property type="evidence" value="ECO:0007669"/>
    <property type="project" value="UniProtKB-KW"/>
</dbReference>
<evidence type="ECO:0000256" key="13">
    <source>
        <dbReference type="SAM" id="SignalP"/>
    </source>
</evidence>
<dbReference type="Pfam" id="PF01963">
    <property type="entry name" value="TraB_PrgY_gumN"/>
    <property type="match status" value="2"/>
</dbReference>
<dbReference type="EMBL" id="FXAO01000007">
    <property type="protein sequence ID" value="SMG44421.1"/>
    <property type="molecule type" value="Genomic_DNA"/>
</dbReference>
<dbReference type="InterPro" id="IPR002816">
    <property type="entry name" value="TraB/PrgY/GumN_fam"/>
</dbReference>
<dbReference type="OrthoDB" id="9798714at2"/>
<evidence type="ECO:0000256" key="10">
    <source>
        <dbReference type="ARBA" id="ARBA00023049"/>
    </source>
</evidence>
<keyword evidence="8" id="KW-0378">Hydrolase</keyword>
<comment type="cofactor">
    <cofactor evidence="1">
        <name>Mn(2+)</name>
        <dbReference type="ChEBI" id="CHEBI:29035"/>
    </cofactor>
</comment>
<evidence type="ECO:0000256" key="2">
    <source>
        <dbReference type="ARBA" id="ARBA00001941"/>
    </source>
</evidence>
<dbReference type="PANTHER" id="PTHR31120">
    <property type="entry name" value="METALLOPROTEASE TIKI"/>
    <property type="match status" value="1"/>
</dbReference>
<dbReference type="CDD" id="cd14789">
    <property type="entry name" value="Tiki"/>
    <property type="match status" value="1"/>
</dbReference>
<sequence>MRIYLGFLFLMISQGFFAQEENSLLWEISGNNLKKSSYLYGTMHVSQKIAFRLDDVFYEALDKSEIVALESDPDTWLDDYGKMRGSSIGFGTGFVTKGFYIYPFAIKNPSKEIVSSYLSLDDRLVNNILYRTNESSQNFEEETYLDMFIYQAGKKYSKPIRALEDLEESTALVGRANMNAMKPKPDEWLQKKMQTQDVMSLLQDAYRERNINLIDSLDQAMYTEHYLQNMLYARNKNMVARLDSLMPTAKVFAGIGAAHLPGKKGVIQLLRNMGYDVKPLTSRFTYKGRALKDSLESKTLSNEYSTRTPDDGHFSLLLPNKLYPIAEYTNTTYISPDLANGSYVMVNRIPTFTFLKKDYTYSLDDVDKLLFENIPGKILEKTKIENGTYPGLDIKNQLKNGDFQRYHIYITPLEILIFKMSGQGDYVVKHSDTIFNSISFKSLEKKRTVLFSEFHDFEIEMPSLYNFTNRKRKGNRFIEAVDPETSSYFFLKKATLNDFNFIEQDTFELKQIQTRFYQDLKLEPEYGPFDGQSLSSSAKFDPTGLKRLYLKTIIWENNYYLLGSVTKDSTEAQQYFDSFKIKEPNYTEEFKKIQDTALFFSTLSPVDPPKFVENSNNYYERHKKPKPYSAYTKKSIYQNVNNEAILVTVNKAHDFLMFPNIDSVWQLRRKLYRQNTFNIIREERPKYHEKYHEINLTLTDTASTRGILIKNIVKGGLLYEVKALIDTVKAPSRFIKDFFNNFTPTDTIVGSSIVSDKTSDFFRAIRQNDSIVHDGYTFLKFNKKHADSLKYYISEFDFKDNQKYLQANLIQKLAEMPDVDATSFFENYYARSYNNSKAQTKILQAISKNQNETSLELLLRLMSTDLPLVSSKQEIQNIFQPYLDSLPLARKLFPEILDYSAIEEYKSPIFSMLAKLKARGLIKPKSYKKYKNQILNDAKIQLKRQLGLTMDLLNEDIASSSSNNNYDILENYTVLLYPFIKESEVALFFQRLSTVNDPQIQASYVALRLKNEENPFFGPNKISANSINSLAETAENRLLLFEKLQQIGQLDFFPSHYRNQKAIAESILYKNLDLDLEQHSIEFVKDQKMYYPSTNYHGYYFKVKDQDSYTNNLKMYMLVFKDSDHIQSKPYYINKGFNITDINTEEEVLHLTTEEYHLKDRQRAIVNNPSIYSGFMH</sequence>